<evidence type="ECO:0000256" key="8">
    <source>
        <dbReference type="ARBA" id="ARBA00022989"/>
    </source>
</evidence>
<dbReference type="Ensembl" id="ENSELUT00000088479.1">
    <property type="protein sequence ID" value="ENSELUP00000090236.1"/>
    <property type="gene ID" value="ENSELUG00000040178.1"/>
</dbReference>
<keyword evidence="4" id="KW-1032">Host cell membrane</keyword>
<dbReference type="PANTHER" id="PTHR10424">
    <property type="entry name" value="VIRAL ENVELOPE PROTEIN"/>
    <property type="match status" value="1"/>
</dbReference>
<evidence type="ECO:0000256" key="13">
    <source>
        <dbReference type="ARBA" id="ARBA00023288"/>
    </source>
</evidence>
<keyword evidence="7" id="KW-1043">Host membrane</keyword>
<keyword evidence="12" id="KW-0325">Glycoprotein</keyword>
<keyword evidence="8 14" id="KW-1133">Transmembrane helix</keyword>
<evidence type="ECO:0000256" key="12">
    <source>
        <dbReference type="ARBA" id="ARBA00023180"/>
    </source>
</evidence>
<protein>
    <submittedName>
        <fullName evidence="15">Uncharacterized protein</fullName>
    </submittedName>
</protein>
<keyword evidence="16" id="KW-1185">Reference proteome</keyword>
<dbReference type="Ensembl" id="ENSELUT00000108912.1">
    <property type="protein sequence ID" value="ENSELUP00000084072.1"/>
    <property type="gene ID" value="ENSELUG00000040178.1"/>
</dbReference>
<evidence type="ECO:0000256" key="10">
    <source>
        <dbReference type="ARBA" id="ARBA00023139"/>
    </source>
</evidence>
<keyword evidence="6 14" id="KW-0812">Transmembrane</keyword>
<dbReference type="GeneTree" id="ENSGT00530000064449"/>
<evidence type="ECO:0000313" key="16">
    <source>
        <dbReference type="Proteomes" id="UP000265140"/>
    </source>
</evidence>
<evidence type="ECO:0000256" key="4">
    <source>
        <dbReference type="ARBA" id="ARBA00022511"/>
    </source>
</evidence>
<evidence type="ECO:0000256" key="9">
    <source>
        <dbReference type="ARBA" id="ARBA00023136"/>
    </source>
</evidence>
<dbReference type="Ensembl" id="ENSELUT00000097181.1">
    <property type="protein sequence ID" value="ENSELUP00000082205.1"/>
    <property type="gene ID" value="ENSELUG00000040178.1"/>
</dbReference>
<evidence type="ECO:0000256" key="11">
    <source>
        <dbReference type="ARBA" id="ARBA00023157"/>
    </source>
</evidence>
<organism evidence="15 16">
    <name type="scientific">Esox lucius</name>
    <name type="common">Northern pike</name>
    <dbReference type="NCBI Taxonomy" id="8010"/>
    <lineage>
        <taxon>Eukaryota</taxon>
        <taxon>Metazoa</taxon>
        <taxon>Chordata</taxon>
        <taxon>Craniata</taxon>
        <taxon>Vertebrata</taxon>
        <taxon>Euteleostomi</taxon>
        <taxon>Actinopterygii</taxon>
        <taxon>Neopterygii</taxon>
        <taxon>Teleostei</taxon>
        <taxon>Protacanthopterygii</taxon>
        <taxon>Esociformes</taxon>
        <taxon>Esocidae</taxon>
        <taxon>Esox</taxon>
    </lineage>
</organism>
<reference evidence="15 16" key="1">
    <citation type="submission" date="2020-02" db="EMBL/GenBank/DDBJ databases">
        <title>Esox lucius (northern pike) genome, fEsoLuc1, primary haplotype.</title>
        <authorList>
            <person name="Myers G."/>
            <person name="Karagic N."/>
            <person name="Meyer A."/>
            <person name="Pippel M."/>
            <person name="Reichard M."/>
            <person name="Winkler S."/>
            <person name="Tracey A."/>
            <person name="Sims Y."/>
            <person name="Howe K."/>
            <person name="Rhie A."/>
            <person name="Formenti G."/>
            <person name="Durbin R."/>
            <person name="Fedrigo O."/>
            <person name="Jarvis E.D."/>
        </authorList>
    </citation>
    <scope>NUCLEOTIDE SEQUENCE [LARGE SCALE GENOMIC DNA]</scope>
</reference>
<keyword evidence="10" id="KW-0564">Palmitate</keyword>
<dbReference type="Proteomes" id="UP000265140">
    <property type="component" value="Chromosome 12"/>
</dbReference>
<keyword evidence="13" id="KW-0449">Lipoprotein</keyword>
<dbReference type="Ensembl" id="ENSELUT00000103650.1">
    <property type="protein sequence ID" value="ENSELUP00000084148.1"/>
    <property type="gene ID" value="ENSELUG00000040178.1"/>
</dbReference>
<dbReference type="Pfam" id="PF00429">
    <property type="entry name" value="TLV_coat"/>
    <property type="match status" value="1"/>
</dbReference>
<dbReference type="SUPFAM" id="SSF58069">
    <property type="entry name" value="Virus ectodomain"/>
    <property type="match status" value="1"/>
</dbReference>
<keyword evidence="11" id="KW-1015">Disulfide bond</keyword>
<sequence length="165" mass="18716">MSLKREVRSVQVLNPIVPWIAPAKNTEWINDIYYNQQRFINYTDAALTALGEQLWATSKMTWQNRQALDWILAEKGGVCVMFGEQCCTFIPNNTAPYGSFTQSMNKLKRSRQEVKGNAGRDAHTWDWLESSLRQWRAILTKVGVVIGIVLVVVALIACCVVPLLE</sequence>
<dbReference type="Gene3D" id="1.10.287.210">
    <property type="match status" value="1"/>
</dbReference>
<dbReference type="AlphaFoldDB" id="A0AAY5KND3"/>
<evidence type="ECO:0000256" key="6">
    <source>
        <dbReference type="ARBA" id="ARBA00022692"/>
    </source>
</evidence>
<name>A0AAY5KND3_ESOLU</name>
<evidence type="ECO:0000256" key="1">
    <source>
        <dbReference type="ARBA" id="ARBA00004402"/>
    </source>
</evidence>
<evidence type="ECO:0000256" key="5">
    <source>
        <dbReference type="ARBA" id="ARBA00022581"/>
    </source>
</evidence>
<dbReference type="InterPro" id="IPR018154">
    <property type="entry name" value="TLV/ENV_coat_polyprotein"/>
</dbReference>
<comment type="subcellular location">
    <subcellularLocation>
        <location evidence="1">Host cell membrane</location>
        <topology evidence="1">Single-pass type I membrane protein</topology>
    </subcellularLocation>
    <subcellularLocation>
        <location evidence="2">Host endomembrane system</location>
        <topology evidence="2">Peripheral membrane protein</topology>
    </subcellularLocation>
    <subcellularLocation>
        <location evidence="3">Virion membrane</location>
        <topology evidence="3">Single-pass type I membrane protein</topology>
    </subcellularLocation>
</comment>
<accession>A0AAY5KND3</accession>
<proteinExistence type="predicted"/>
<reference evidence="15" key="2">
    <citation type="submission" date="2025-05" db="UniProtKB">
        <authorList>
            <consortium name="Ensembl"/>
        </authorList>
    </citation>
    <scope>IDENTIFICATION</scope>
</reference>
<evidence type="ECO:0000256" key="7">
    <source>
        <dbReference type="ARBA" id="ARBA00022870"/>
    </source>
</evidence>
<keyword evidence="9 14" id="KW-0472">Membrane</keyword>
<keyword evidence="5" id="KW-0945">Host-virus interaction</keyword>
<evidence type="ECO:0000256" key="14">
    <source>
        <dbReference type="SAM" id="Phobius"/>
    </source>
</evidence>
<evidence type="ECO:0000313" key="15">
    <source>
        <dbReference type="Ensembl" id="ENSELUP00000090236.1"/>
    </source>
</evidence>
<evidence type="ECO:0000256" key="3">
    <source>
        <dbReference type="ARBA" id="ARBA00004563"/>
    </source>
</evidence>
<dbReference type="Ensembl" id="ENSELUT00000097818.1">
    <property type="protein sequence ID" value="ENSELUP00000091586.1"/>
    <property type="gene ID" value="ENSELUG00000040178.1"/>
</dbReference>
<feature type="transmembrane region" description="Helical" evidence="14">
    <location>
        <begin position="142"/>
        <end position="164"/>
    </location>
</feature>
<dbReference type="PANTHER" id="PTHR10424:SF81">
    <property type="entry name" value="ERVV2 PROTEIN"/>
    <property type="match status" value="1"/>
</dbReference>
<evidence type="ECO:0000256" key="2">
    <source>
        <dbReference type="ARBA" id="ARBA00004531"/>
    </source>
</evidence>